<feature type="domain" description="FMN-binding" evidence="3">
    <location>
        <begin position="117"/>
        <end position="188"/>
    </location>
</feature>
<reference evidence="4" key="1">
    <citation type="submission" date="2021-04" db="EMBL/GenBank/DDBJ databases">
        <title>Genome seq and assembly of Bacillus sp.</title>
        <authorList>
            <person name="Chhetri G."/>
        </authorList>
    </citation>
    <scope>NUCLEOTIDE SEQUENCE</scope>
    <source>
        <strain evidence="4">RG28</strain>
    </source>
</reference>
<dbReference type="AlphaFoldDB" id="A0A940SH09"/>
<dbReference type="Gene3D" id="3.90.1010.20">
    <property type="match status" value="1"/>
</dbReference>
<comment type="caution">
    <text evidence="4">The sequence shown here is derived from an EMBL/GenBank/DDBJ whole genome shotgun (WGS) entry which is preliminary data.</text>
</comment>
<feature type="chain" id="PRO_5036821776" evidence="2">
    <location>
        <begin position="32"/>
        <end position="190"/>
    </location>
</feature>
<dbReference type="Pfam" id="PF04205">
    <property type="entry name" value="FMN_bind"/>
    <property type="match status" value="1"/>
</dbReference>
<name>A0A940SH09_9BACI</name>
<dbReference type="EMBL" id="JAGIYQ010000006">
    <property type="protein sequence ID" value="MBP0725687.1"/>
    <property type="molecule type" value="Genomic_DNA"/>
</dbReference>
<gene>
    <name evidence="4" type="ORF">J5Y03_10945</name>
</gene>
<feature type="signal peptide" evidence="2">
    <location>
        <begin position="1"/>
        <end position="31"/>
    </location>
</feature>
<keyword evidence="2" id="KW-0732">Signal</keyword>
<evidence type="ECO:0000313" key="4">
    <source>
        <dbReference type="EMBL" id="MBP0725687.1"/>
    </source>
</evidence>
<evidence type="ECO:0000256" key="2">
    <source>
        <dbReference type="SAM" id="SignalP"/>
    </source>
</evidence>
<accession>A0A940SH09</accession>
<feature type="region of interest" description="Disordered" evidence="1">
    <location>
        <begin position="37"/>
        <end position="72"/>
    </location>
</feature>
<feature type="compositionally biased region" description="Polar residues" evidence="1">
    <location>
        <begin position="37"/>
        <end position="65"/>
    </location>
</feature>
<sequence>MAKMNKKMITLCSAAVGAVYMSGYFVTQSSASTIDQTAAQVPTGPNDNQSQIKIDPQSKGSNVASKDSGDQGKITIQQSNKSQHHVVIHKSHHSSQVKQHTSSIYKDGTYYGVGMNRIGSVQVAVTIKNDRITNVEIVNCHTRYSESYIIHLPSQVIARQSANVDVVSGATKSTEDFQNAVEQALQKARN</sequence>
<dbReference type="Proteomes" id="UP000682134">
    <property type="component" value="Unassembled WGS sequence"/>
</dbReference>
<dbReference type="GO" id="GO:0010181">
    <property type="term" value="F:FMN binding"/>
    <property type="evidence" value="ECO:0007669"/>
    <property type="project" value="InterPro"/>
</dbReference>
<dbReference type="InterPro" id="IPR007329">
    <property type="entry name" value="FMN-bd"/>
</dbReference>
<keyword evidence="5" id="KW-1185">Reference proteome</keyword>
<dbReference type="RefSeq" id="WP_209405513.1">
    <property type="nucleotide sequence ID" value="NZ_JAGIYQ010000006.1"/>
</dbReference>
<dbReference type="SMART" id="SM00900">
    <property type="entry name" value="FMN_bind"/>
    <property type="match status" value="1"/>
</dbReference>
<proteinExistence type="predicted"/>
<evidence type="ECO:0000259" key="3">
    <source>
        <dbReference type="SMART" id="SM00900"/>
    </source>
</evidence>
<dbReference type="GO" id="GO:0016020">
    <property type="term" value="C:membrane"/>
    <property type="evidence" value="ECO:0007669"/>
    <property type="project" value="InterPro"/>
</dbReference>
<organism evidence="4 5">
    <name type="scientific">Gottfriedia endophytica</name>
    <dbReference type="NCBI Taxonomy" id="2820819"/>
    <lineage>
        <taxon>Bacteria</taxon>
        <taxon>Bacillati</taxon>
        <taxon>Bacillota</taxon>
        <taxon>Bacilli</taxon>
        <taxon>Bacillales</taxon>
        <taxon>Bacillaceae</taxon>
        <taxon>Gottfriedia</taxon>
    </lineage>
</organism>
<evidence type="ECO:0000313" key="5">
    <source>
        <dbReference type="Proteomes" id="UP000682134"/>
    </source>
</evidence>
<protein>
    <submittedName>
        <fullName evidence="4">FMN-binding protein</fullName>
    </submittedName>
</protein>
<evidence type="ECO:0000256" key="1">
    <source>
        <dbReference type="SAM" id="MobiDB-lite"/>
    </source>
</evidence>